<evidence type="ECO:0000313" key="3">
    <source>
        <dbReference type="Proteomes" id="UP000295444"/>
    </source>
</evidence>
<dbReference type="PANTHER" id="PTHR33428">
    <property type="entry name" value="CHLOROPHYLLASE-2, CHLOROPLASTIC"/>
    <property type="match status" value="1"/>
</dbReference>
<dbReference type="PANTHER" id="PTHR33428:SF14">
    <property type="entry name" value="CARBOXYLESTERASE TYPE B DOMAIN-CONTAINING PROTEIN"/>
    <property type="match status" value="1"/>
</dbReference>
<evidence type="ECO:0000313" key="2">
    <source>
        <dbReference type="EMBL" id="TDQ05792.1"/>
    </source>
</evidence>
<dbReference type="InterPro" id="IPR041127">
    <property type="entry name" value="PET_hydrolase/cutinase-like"/>
</dbReference>
<dbReference type="Gene3D" id="3.40.50.1820">
    <property type="entry name" value="alpha/beta hydrolase"/>
    <property type="match status" value="1"/>
</dbReference>
<dbReference type="Pfam" id="PF12740">
    <property type="entry name" value="PETase"/>
    <property type="match status" value="1"/>
</dbReference>
<dbReference type="SUPFAM" id="SSF53474">
    <property type="entry name" value="alpha/beta-Hydrolases"/>
    <property type="match status" value="1"/>
</dbReference>
<evidence type="ECO:0000259" key="1">
    <source>
        <dbReference type="Pfam" id="PF12740"/>
    </source>
</evidence>
<proteinExistence type="predicted"/>
<reference evidence="2 3" key="1">
    <citation type="submission" date="2019-03" db="EMBL/GenBank/DDBJ databases">
        <title>Genomic Encyclopedia of Type Strains, Phase IV (KMG-IV): sequencing the most valuable type-strain genomes for metagenomic binning, comparative biology and taxonomic classification.</title>
        <authorList>
            <person name="Goeker M."/>
        </authorList>
    </citation>
    <scope>NUCLEOTIDE SEQUENCE [LARGE SCALE GENOMIC DNA]</scope>
    <source>
        <strain evidence="2 3">DSM 45361</strain>
    </source>
</reference>
<feature type="domain" description="PET hydrolase/cutinase-like" evidence="1">
    <location>
        <begin position="32"/>
        <end position="183"/>
    </location>
</feature>
<keyword evidence="2" id="KW-0378">Hydrolase</keyword>
<name>A0A4R6SQI9_LABRH</name>
<dbReference type="InterPro" id="IPR029058">
    <property type="entry name" value="AB_hydrolase_fold"/>
</dbReference>
<dbReference type="AlphaFoldDB" id="A0A4R6SQI9"/>
<dbReference type="GO" id="GO:0016787">
    <property type="term" value="F:hydrolase activity"/>
    <property type="evidence" value="ECO:0007669"/>
    <property type="project" value="UniProtKB-KW"/>
</dbReference>
<organism evidence="2 3">
    <name type="scientific">Labedaea rhizosphaerae</name>
    <dbReference type="NCBI Taxonomy" id="598644"/>
    <lineage>
        <taxon>Bacteria</taxon>
        <taxon>Bacillati</taxon>
        <taxon>Actinomycetota</taxon>
        <taxon>Actinomycetes</taxon>
        <taxon>Pseudonocardiales</taxon>
        <taxon>Pseudonocardiaceae</taxon>
        <taxon>Labedaea</taxon>
    </lineage>
</organism>
<sequence>MAQKAKHLLTELSRRGPHPVLRGDLALVGLPGLVYTPSSGLGLPAVAFGHGFLQPPSRYAGLLTHLASWGVVVAAPGTHRGPLASHRLFAADLRTALDVCVGVRLGEGAISVDPGKLGLAGHSFGGGAAVLAAAEDERVKAVATLAPAQSRPPATEAAAHCSMPGLVLAASMDLVAPPTAHAELIAKAWAGPVTLRTLPKASHLGFAEGRHWSGLLLSGKAEHKTQRLAKALLTAFFLVHLAGKDEYLPLIEEPVKGAKLEELAEIG</sequence>
<dbReference type="OrthoDB" id="4772420at2"/>
<dbReference type="EMBL" id="SNXZ01000001">
    <property type="protein sequence ID" value="TDQ05792.1"/>
    <property type="molecule type" value="Genomic_DNA"/>
</dbReference>
<keyword evidence="3" id="KW-1185">Reference proteome</keyword>
<gene>
    <name evidence="2" type="ORF">EV186_1011770</name>
</gene>
<dbReference type="Proteomes" id="UP000295444">
    <property type="component" value="Unassembled WGS sequence"/>
</dbReference>
<comment type="caution">
    <text evidence="2">The sequence shown here is derived from an EMBL/GenBank/DDBJ whole genome shotgun (WGS) entry which is preliminary data.</text>
</comment>
<dbReference type="RefSeq" id="WP_133848478.1">
    <property type="nucleotide sequence ID" value="NZ_SNXZ01000001.1"/>
</dbReference>
<protein>
    <submittedName>
        <fullName evidence="2">Dienelactone hydrolase</fullName>
    </submittedName>
</protein>
<accession>A0A4R6SQI9</accession>